<protein>
    <submittedName>
        <fullName evidence="1">(Mediterranean fruit fly) hypothetical protein</fullName>
    </submittedName>
</protein>
<evidence type="ECO:0000313" key="1">
    <source>
        <dbReference type="EMBL" id="CAD6993117.1"/>
    </source>
</evidence>
<gene>
    <name evidence="1" type="ORF">CCAP1982_LOCUS1942</name>
</gene>
<keyword evidence="2" id="KW-1185">Reference proteome</keyword>
<proteinExistence type="predicted"/>
<evidence type="ECO:0000313" key="2">
    <source>
        <dbReference type="Proteomes" id="UP000606786"/>
    </source>
</evidence>
<dbReference type="Proteomes" id="UP000606786">
    <property type="component" value="Unassembled WGS sequence"/>
</dbReference>
<sequence length="141" mass="15577">MNSGYLQQLLRNLLLTGESYRLTSVNLFEILINVCMSRINLMKSGNVNCPWPCATFSYPALKFPAAAAASHKHYTTELQQFVETKGKCCLISYSKQPQRKSKAALKNKAITRTTNGKCGAMARKINSQPHNGITSTGCTKD</sequence>
<dbReference type="EMBL" id="CAJHJT010000001">
    <property type="protein sequence ID" value="CAD6993117.1"/>
    <property type="molecule type" value="Genomic_DNA"/>
</dbReference>
<dbReference type="AlphaFoldDB" id="A0A811U548"/>
<organism evidence="1 2">
    <name type="scientific">Ceratitis capitata</name>
    <name type="common">Mediterranean fruit fly</name>
    <name type="synonym">Tephritis capitata</name>
    <dbReference type="NCBI Taxonomy" id="7213"/>
    <lineage>
        <taxon>Eukaryota</taxon>
        <taxon>Metazoa</taxon>
        <taxon>Ecdysozoa</taxon>
        <taxon>Arthropoda</taxon>
        <taxon>Hexapoda</taxon>
        <taxon>Insecta</taxon>
        <taxon>Pterygota</taxon>
        <taxon>Neoptera</taxon>
        <taxon>Endopterygota</taxon>
        <taxon>Diptera</taxon>
        <taxon>Brachycera</taxon>
        <taxon>Muscomorpha</taxon>
        <taxon>Tephritoidea</taxon>
        <taxon>Tephritidae</taxon>
        <taxon>Ceratitis</taxon>
        <taxon>Ceratitis</taxon>
    </lineage>
</organism>
<comment type="caution">
    <text evidence="1">The sequence shown here is derived from an EMBL/GenBank/DDBJ whole genome shotgun (WGS) entry which is preliminary data.</text>
</comment>
<accession>A0A811U548</accession>
<reference evidence="1" key="1">
    <citation type="submission" date="2020-11" db="EMBL/GenBank/DDBJ databases">
        <authorList>
            <person name="Whitehead M."/>
        </authorList>
    </citation>
    <scope>NUCLEOTIDE SEQUENCE</scope>
    <source>
        <strain evidence="1">EGII</strain>
    </source>
</reference>
<name>A0A811U548_CERCA</name>